<reference evidence="2" key="1">
    <citation type="journal article" date="2022" name="Mol. Ecol. Resour.">
        <title>The genomes of chicory, endive, great burdock and yacon provide insights into Asteraceae palaeo-polyploidization history and plant inulin production.</title>
        <authorList>
            <person name="Fan W."/>
            <person name="Wang S."/>
            <person name="Wang H."/>
            <person name="Wang A."/>
            <person name="Jiang F."/>
            <person name="Liu H."/>
            <person name="Zhao H."/>
            <person name="Xu D."/>
            <person name="Zhang Y."/>
        </authorList>
    </citation>
    <scope>NUCLEOTIDE SEQUENCE [LARGE SCALE GENOMIC DNA]</scope>
    <source>
        <strain evidence="2">cv. Yunnan</strain>
    </source>
</reference>
<dbReference type="EMBL" id="CM042026">
    <property type="protein sequence ID" value="KAI3805655.1"/>
    <property type="molecule type" value="Genomic_DNA"/>
</dbReference>
<keyword evidence="2" id="KW-1185">Reference proteome</keyword>
<comment type="caution">
    <text evidence="1">The sequence shown here is derived from an EMBL/GenBank/DDBJ whole genome shotgun (WGS) entry which is preliminary data.</text>
</comment>
<evidence type="ECO:0000313" key="2">
    <source>
        <dbReference type="Proteomes" id="UP001056120"/>
    </source>
</evidence>
<evidence type="ECO:0000313" key="1">
    <source>
        <dbReference type="EMBL" id="KAI3805655.1"/>
    </source>
</evidence>
<name>A0ACB9IE30_9ASTR</name>
<protein>
    <submittedName>
        <fullName evidence="1">Uncharacterized protein</fullName>
    </submittedName>
</protein>
<gene>
    <name evidence="1" type="ORF">L1987_28223</name>
</gene>
<proteinExistence type="predicted"/>
<sequence>MNYQSTTPRSNRPKGFMVKHVLQFALFAAFSLWLLYQIRQPAGDGGVVSQLSNDHISSFLGGKGSAGLSNSTLNPHSGLTLEDVTNPREEGEIPRYSKEIEAVEFQTMAGSLKEGNDNNTLSSNEDGSLTMTKSNISFPDENGIPQYVRDKFIEIESNNPVNITKSQSQSKGQSAIATRVGNGRNGSVEES</sequence>
<organism evidence="1 2">
    <name type="scientific">Smallanthus sonchifolius</name>
    <dbReference type="NCBI Taxonomy" id="185202"/>
    <lineage>
        <taxon>Eukaryota</taxon>
        <taxon>Viridiplantae</taxon>
        <taxon>Streptophyta</taxon>
        <taxon>Embryophyta</taxon>
        <taxon>Tracheophyta</taxon>
        <taxon>Spermatophyta</taxon>
        <taxon>Magnoliopsida</taxon>
        <taxon>eudicotyledons</taxon>
        <taxon>Gunneridae</taxon>
        <taxon>Pentapetalae</taxon>
        <taxon>asterids</taxon>
        <taxon>campanulids</taxon>
        <taxon>Asterales</taxon>
        <taxon>Asteraceae</taxon>
        <taxon>Asteroideae</taxon>
        <taxon>Heliantheae alliance</taxon>
        <taxon>Millerieae</taxon>
        <taxon>Smallanthus</taxon>
    </lineage>
</organism>
<accession>A0ACB9IE30</accession>
<reference evidence="1 2" key="2">
    <citation type="journal article" date="2022" name="Mol. Ecol. Resour.">
        <title>The genomes of chicory, endive, great burdock and yacon provide insights into Asteraceae paleo-polyploidization history and plant inulin production.</title>
        <authorList>
            <person name="Fan W."/>
            <person name="Wang S."/>
            <person name="Wang H."/>
            <person name="Wang A."/>
            <person name="Jiang F."/>
            <person name="Liu H."/>
            <person name="Zhao H."/>
            <person name="Xu D."/>
            <person name="Zhang Y."/>
        </authorList>
    </citation>
    <scope>NUCLEOTIDE SEQUENCE [LARGE SCALE GENOMIC DNA]</scope>
    <source>
        <strain evidence="2">cv. Yunnan</strain>
        <tissue evidence="1">Leaves</tissue>
    </source>
</reference>
<dbReference type="Proteomes" id="UP001056120">
    <property type="component" value="Linkage Group LG09"/>
</dbReference>